<evidence type="ECO:0000313" key="3">
    <source>
        <dbReference type="EMBL" id="MFC5278386.1"/>
    </source>
</evidence>
<gene>
    <name evidence="3" type="ORF">ACFPM1_06370</name>
</gene>
<protein>
    <submittedName>
        <fullName evidence="3">Universal stress protein</fullName>
    </submittedName>
</protein>
<evidence type="ECO:0000259" key="2">
    <source>
        <dbReference type="Pfam" id="PF00582"/>
    </source>
</evidence>
<name>A0ABD5R0Q7_9EURY</name>
<dbReference type="PANTHER" id="PTHR46268">
    <property type="entry name" value="STRESS RESPONSE PROTEIN NHAX"/>
    <property type="match status" value="1"/>
</dbReference>
<dbReference type="InterPro" id="IPR006016">
    <property type="entry name" value="UspA"/>
</dbReference>
<evidence type="ECO:0000256" key="1">
    <source>
        <dbReference type="ARBA" id="ARBA00008791"/>
    </source>
</evidence>
<evidence type="ECO:0000313" key="4">
    <source>
        <dbReference type="Proteomes" id="UP001596118"/>
    </source>
</evidence>
<dbReference type="AlphaFoldDB" id="A0ABD5R0Q7"/>
<comment type="caution">
    <text evidence="3">The sequence shown here is derived from an EMBL/GenBank/DDBJ whole genome shotgun (WGS) entry which is preliminary data.</text>
</comment>
<accession>A0ABD5R0Q7</accession>
<dbReference type="Proteomes" id="UP001596118">
    <property type="component" value="Unassembled WGS sequence"/>
</dbReference>
<sequence>MVSPPVRRTYINASRGGRLDRPVRSRIPGFTRRVRGALPACRGQSILQGASITTPVTVLIAVGETEAMNRVVPLGYELAERYDDTVTAFHVVPRSEFEDHKETIESSKRFHDLSITQEKESAARFARRAVRDAVPEFENSRVDARGAVGEPSEEIVSLANEIDPRYLVLGGRRRSPVGKALFGSITQDVLLDVDCPVVTVMTD</sequence>
<dbReference type="EMBL" id="JBHSKY010000006">
    <property type="protein sequence ID" value="MFC5278386.1"/>
    <property type="molecule type" value="Genomic_DNA"/>
</dbReference>
<proteinExistence type="inferred from homology"/>
<comment type="similarity">
    <text evidence="1">Belongs to the universal stress protein A family.</text>
</comment>
<organism evidence="3 4">
    <name type="scientific">Halorubrum rubrum</name>
    <dbReference type="NCBI Taxonomy" id="1126240"/>
    <lineage>
        <taxon>Archaea</taxon>
        <taxon>Methanobacteriati</taxon>
        <taxon>Methanobacteriota</taxon>
        <taxon>Stenosarchaea group</taxon>
        <taxon>Halobacteria</taxon>
        <taxon>Halobacteriales</taxon>
        <taxon>Haloferacaceae</taxon>
        <taxon>Halorubrum</taxon>
    </lineage>
</organism>
<dbReference type="SUPFAM" id="SSF52402">
    <property type="entry name" value="Adenine nucleotide alpha hydrolases-like"/>
    <property type="match status" value="1"/>
</dbReference>
<dbReference type="CDD" id="cd00293">
    <property type="entry name" value="USP-like"/>
    <property type="match status" value="1"/>
</dbReference>
<dbReference type="PANTHER" id="PTHR46268:SF6">
    <property type="entry name" value="UNIVERSAL STRESS PROTEIN UP12"/>
    <property type="match status" value="1"/>
</dbReference>
<dbReference type="InterPro" id="IPR014729">
    <property type="entry name" value="Rossmann-like_a/b/a_fold"/>
</dbReference>
<dbReference type="RefSeq" id="WP_379787227.1">
    <property type="nucleotide sequence ID" value="NZ_JBHSKY010000006.1"/>
</dbReference>
<dbReference type="Gene3D" id="3.40.50.620">
    <property type="entry name" value="HUPs"/>
    <property type="match status" value="1"/>
</dbReference>
<reference evidence="3 4" key="1">
    <citation type="journal article" date="2019" name="Int. J. Syst. Evol. Microbiol.">
        <title>The Global Catalogue of Microorganisms (GCM) 10K type strain sequencing project: providing services to taxonomists for standard genome sequencing and annotation.</title>
        <authorList>
            <consortium name="The Broad Institute Genomics Platform"/>
            <consortium name="The Broad Institute Genome Sequencing Center for Infectious Disease"/>
            <person name="Wu L."/>
            <person name="Ma J."/>
        </authorList>
    </citation>
    <scope>NUCLEOTIDE SEQUENCE [LARGE SCALE GENOMIC DNA]</scope>
    <source>
        <strain evidence="3 4">CGMCC 1.12124</strain>
    </source>
</reference>
<keyword evidence="4" id="KW-1185">Reference proteome</keyword>
<dbReference type="Pfam" id="PF00582">
    <property type="entry name" value="Usp"/>
    <property type="match status" value="1"/>
</dbReference>
<feature type="domain" description="UspA" evidence="2">
    <location>
        <begin position="57"/>
        <end position="200"/>
    </location>
</feature>